<proteinExistence type="predicted"/>
<dbReference type="EMBL" id="JAEHOC010000001">
    <property type="protein sequence ID" value="KAG2446033.1"/>
    <property type="molecule type" value="Genomic_DNA"/>
</dbReference>
<dbReference type="OrthoDB" id="496981at2759"/>
<dbReference type="Gene3D" id="3.40.50.1240">
    <property type="entry name" value="Phosphoglycerate mutase-like"/>
    <property type="match status" value="1"/>
</dbReference>
<evidence type="ECO:0000313" key="2">
    <source>
        <dbReference type="Proteomes" id="UP000650467"/>
    </source>
</evidence>
<keyword evidence="2" id="KW-1185">Reference proteome</keyword>
<dbReference type="SUPFAM" id="SSF53254">
    <property type="entry name" value="Phosphoglycerate mutase-like"/>
    <property type="match status" value="1"/>
</dbReference>
<gene>
    <name evidence="1" type="ORF">HXX76_000635</name>
</gene>
<comment type="caution">
    <text evidence="1">The sequence shown here is derived from an EMBL/GenBank/DDBJ whole genome shotgun (WGS) entry which is preliminary data.</text>
</comment>
<reference evidence="1" key="1">
    <citation type="journal article" date="2020" name="bioRxiv">
        <title>Comparative genomics of Chlamydomonas.</title>
        <authorList>
            <person name="Craig R.J."/>
            <person name="Hasan A.R."/>
            <person name="Ness R.W."/>
            <person name="Keightley P.D."/>
        </authorList>
    </citation>
    <scope>NUCLEOTIDE SEQUENCE</scope>
    <source>
        <strain evidence="1">SAG 7.73</strain>
    </source>
</reference>
<dbReference type="InterPro" id="IPR029033">
    <property type="entry name" value="His_PPase_superfam"/>
</dbReference>
<dbReference type="AlphaFoldDB" id="A0A836B354"/>
<dbReference type="Proteomes" id="UP000650467">
    <property type="component" value="Unassembled WGS sequence"/>
</dbReference>
<organism evidence="1 2">
    <name type="scientific">Chlamydomonas incerta</name>
    <dbReference type="NCBI Taxonomy" id="51695"/>
    <lineage>
        <taxon>Eukaryota</taxon>
        <taxon>Viridiplantae</taxon>
        <taxon>Chlorophyta</taxon>
        <taxon>core chlorophytes</taxon>
        <taxon>Chlorophyceae</taxon>
        <taxon>CS clade</taxon>
        <taxon>Chlamydomonadales</taxon>
        <taxon>Chlamydomonadaceae</taxon>
        <taxon>Chlamydomonas</taxon>
    </lineage>
</organism>
<evidence type="ECO:0000313" key="1">
    <source>
        <dbReference type="EMBL" id="KAG2446033.1"/>
    </source>
</evidence>
<accession>A0A836B354</accession>
<name>A0A836B354_CHLIN</name>
<sequence length="177" mass="19445">MALHKYGSPHQEPLRDPLLYDTVLSREGLRRVEGLGAAVAALRPQPEAVLVSPLTRQVEAEPLLRERVTLSSEVGRPPSELARDFPGVALPADMDEVWWYTGGAADPKAVVKEPQELYDRRLAELRRRLAARPERCLLLVSHWGVLHALTGQDLQPGELATVEADLGGAAAPVRSRQ</sequence>
<protein>
    <submittedName>
        <fullName evidence="1">Uncharacterized protein</fullName>
    </submittedName>
</protein>